<dbReference type="RefSeq" id="WP_036572408.1">
    <property type="nucleotide sequence ID" value="NZ_JAIFZM010000017.1"/>
</dbReference>
<keyword evidence="1" id="KW-0812">Transmembrane</keyword>
<comment type="caution">
    <text evidence="2">The sequence shown here is derived from an EMBL/GenBank/DDBJ whole genome shotgun (WGS) entry which is preliminary data.</text>
</comment>
<accession>A0AAW5B8M3</accession>
<proteinExistence type="predicted"/>
<keyword evidence="1" id="KW-0472">Membrane</keyword>
<dbReference type="AlphaFoldDB" id="A0AAW5B8M3"/>
<feature type="transmembrane region" description="Helical" evidence="1">
    <location>
        <begin position="47"/>
        <end position="66"/>
    </location>
</feature>
<dbReference type="Proteomes" id="UP001199631">
    <property type="component" value="Unassembled WGS sequence"/>
</dbReference>
<keyword evidence="3" id="KW-1185">Reference proteome</keyword>
<name>A0AAW5B8M3_9BACI</name>
<keyword evidence="1" id="KW-1133">Transmembrane helix</keyword>
<evidence type="ECO:0000313" key="3">
    <source>
        <dbReference type="Proteomes" id="UP001199631"/>
    </source>
</evidence>
<organism evidence="2 3">
    <name type="scientific">Oceanobacillus jordanicus</name>
    <dbReference type="NCBI Taxonomy" id="2867266"/>
    <lineage>
        <taxon>Bacteria</taxon>
        <taxon>Bacillati</taxon>
        <taxon>Bacillota</taxon>
        <taxon>Bacilli</taxon>
        <taxon>Bacillales</taxon>
        <taxon>Bacillaceae</taxon>
        <taxon>Oceanobacillus</taxon>
    </lineage>
</organism>
<protein>
    <submittedName>
        <fullName evidence="2">Uncharacterized protein</fullName>
    </submittedName>
</protein>
<dbReference type="EMBL" id="JAIFZM010000017">
    <property type="protein sequence ID" value="MCG3420741.1"/>
    <property type="molecule type" value="Genomic_DNA"/>
</dbReference>
<sequence length="82" mass="9009">MTEIIDFLSNIASKIMEFILVAFFWLADVLANLLIKIGLVEKESDAIVIGIIIMFIIFVIIMGATIGSKYHSRGPYDGGGDD</sequence>
<evidence type="ECO:0000313" key="2">
    <source>
        <dbReference type="EMBL" id="MCG3420741.1"/>
    </source>
</evidence>
<gene>
    <name evidence="2" type="ORF">K3T81_16475</name>
</gene>
<evidence type="ECO:0000256" key="1">
    <source>
        <dbReference type="SAM" id="Phobius"/>
    </source>
</evidence>
<feature type="transmembrane region" description="Helical" evidence="1">
    <location>
        <begin position="15"/>
        <end position="35"/>
    </location>
</feature>
<reference evidence="2 3" key="1">
    <citation type="journal article" date="2022" name="Evol. Bioinform. Online">
        <title>Draft Genome Sequence of Oceanobacillus jordanicus Strain GSFE11, a Halotolerant Plant Growth-Promoting Bacterial Endophyte Isolated From the Jordan Valley.</title>
        <authorList>
            <person name="Alhindi T."/>
            <person name="Albdaiwi R."/>
        </authorList>
    </citation>
    <scope>NUCLEOTIDE SEQUENCE [LARGE SCALE GENOMIC DNA]</scope>
    <source>
        <strain evidence="2 3">GSFE11</strain>
    </source>
</reference>